<dbReference type="SUPFAM" id="SSF52833">
    <property type="entry name" value="Thioredoxin-like"/>
    <property type="match status" value="1"/>
</dbReference>
<evidence type="ECO:0008006" key="3">
    <source>
        <dbReference type="Google" id="ProtNLM"/>
    </source>
</evidence>
<organism evidence="1 2">
    <name type="scientific">Ignavibacterium album (strain DSM 19864 / JCM 16511 / NBRC 101810 / Mat9-16)</name>
    <dbReference type="NCBI Taxonomy" id="945713"/>
    <lineage>
        <taxon>Bacteria</taxon>
        <taxon>Pseudomonadati</taxon>
        <taxon>Ignavibacteriota</taxon>
        <taxon>Ignavibacteria</taxon>
        <taxon>Ignavibacteriales</taxon>
        <taxon>Ignavibacteriaceae</taxon>
        <taxon>Ignavibacterium</taxon>
    </lineage>
</organism>
<sequence length="214" mass="24998">MKLPNAAILFLLIFISSLAYPQYYDKLKESADNYLISLSANSSDQKEFKNLKEILFTHIDKAVLTKIYQTTEKELDSLKNHFTGYESMQENISKDSAFVLFNQWYLHFSNTFYNYAEEKFFSSDKVKLLLFSASVSCACTLELCRKQTAGLINFAKQNGYEFWIVDSYENNQLQIEYETLFTPSVIVFDGNNKVLHKIEYDENMISQLDNYLKK</sequence>
<dbReference type="EMBL" id="CP003418">
    <property type="protein sequence ID" value="AFH50545.1"/>
    <property type="molecule type" value="Genomic_DNA"/>
</dbReference>
<dbReference type="AlphaFoldDB" id="I0ANI8"/>
<evidence type="ECO:0000313" key="2">
    <source>
        <dbReference type="Proteomes" id="UP000007394"/>
    </source>
</evidence>
<keyword evidence="2" id="KW-1185">Reference proteome</keyword>
<dbReference type="InterPro" id="IPR036249">
    <property type="entry name" value="Thioredoxin-like_sf"/>
</dbReference>
<protein>
    <recommendedName>
        <fullName evidence="3">Thioredoxin domain-containing protein</fullName>
    </recommendedName>
</protein>
<dbReference type="KEGG" id="ial:IALB_2842"/>
<gene>
    <name evidence="1" type="ordered locus">IALB_2842</name>
</gene>
<dbReference type="RefSeq" id="WP_014561684.1">
    <property type="nucleotide sequence ID" value="NC_017464.1"/>
</dbReference>
<dbReference type="STRING" id="945713.IALB_2842"/>
<dbReference type="Proteomes" id="UP000007394">
    <property type="component" value="Chromosome"/>
</dbReference>
<reference evidence="1 2" key="1">
    <citation type="journal article" date="2012" name="Front. Microbiol.">
        <title>Complete genome of Ignavibacterium album, a metabolically versatile, flagellated, facultative anaerobe from the phylum Chlorobi.</title>
        <authorList>
            <person name="Liu Z."/>
            <person name="Frigaard N.-U."/>
            <person name="Vogl K."/>
            <person name="Iino T."/>
            <person name="Ohkuma M."/>
            <person name="Overmann J."/>
            <person name="Bryant D.A."/>
        </authorList>
    </citation>
    <scope>NUCLEOTIDE SEQUENCE [LARGE SCALE GENOMIC DNA]</scope>
    <source>
        <strain evidence="2">DSM 19864 / JCM 16511 / NBRC 101810 / Mat9-16</strain>
    </source>
</reference>
<name>I0ANI8_IGNAJ</name>
<proteinExistence type="predicted"/>
<accession>I0ANI8</accession>
<dbReference type="HOGENOM" id="CLU_1287394_0_0_10"/>
<evidence type="ECO:0000313" key="1">
    <source>
        <dbReference type="EMBL" id="AFH50545.1"/>
    </source>
</evidence>
<dbReference type="OrthoDB" id="7342920at2"/>